<reference evidence="1" key="2">
    <citation type="submission" date="2015-03" db="EMBL/GenBank/DDBJ databases">
        <authorList>
            <person name="Chow C.-E.T."/>
            <person name="Winget D.M."/>
            <person name="White R.A.III."/>
            <person name="Hallam S.J."/>
            <person name="Suttle C.A."/>
        </authorList>
    </citation>
    <scope>NUCLEOTIDE SEQUENCE</scope>
    <source>
        <strain evidence="1">Anoxic3_1</strain>
    </source>
</reference>
<reference evidence="1" key="1">
    <citation type="journal article" date="2015" name="Front. Microbiol.">
        <title>Combining genomic sequencing methods to explore viral diversity and reveal potential virus-host interactions.</title>
        <authorList>
            <person name="Chow C.E."/>
            <person name="Winget D.M."/>
            <person name="White R.A.III."/>
            <person name="Hallam S.J."/>
            <person name="Suttle C.A."/>
        </authorList>
    </citation>
    <scope>NUCLEOTIDE SEQUENCE</scope>
    <source>
        <strain evidence="1">Anoxic3_1</strain>
    </source>
</reference>
<accession>A0A0F7L4Q1</accession>
<evidence type="ECO:0000313" key="1">
    <source>
        <dbReference type="EMBL" id="AKH45956.1"/>
    </source>
</evidence>
<sequence length="54" mass="6099">MRPPSGPTAESYRSMPIAHPTYLPSFCRKLQPYSRIAALRTRSYAGAAELMKDR</sequence>
<dbReference type="EMBL" id="KR029577">
    <property type="protein sequence ID" value="AKH45956.1"/>
    <property type="molecule type" value="Genomic_DNA"/>
</dbReference>
<proteinExistence type="predicted"/>
<protein>
    <submittedName>
        <fullName evidence="1">Uncharacterized protein</fullName>
    </submittedName>
</protein>
<name>A0A0F7L4Q1_9VIRU</name>
<organism evidence="1">
    <name type="scientific">uncultured marine virus</name>
    <dbReference type="NCBI Taxonomy" id="186617"/>
    <lineage>
        <taxon>Viruses</taxon>
        <taxon>environmental samples</taxon>
    </lineage>
</organism>